<evidence type="ECO:0000259" key="14">
    <source>
        <dbReference type="PROSITE" id="PS50089"/>
    </source>
</evidence>
<dbReference type="InterPro" id="IPR013083">
    <property type="entry name" value="Znf_RING/FYVE/PHD"/>
</dbReference>
<sequence length="1765" mass="194881">MQHQTNGKTEATVECFESTGRRLAEDVASLTRVRSRLSKTSDEKLHTIIPALIPKLFQRLENYSGLLTGDNSNNEQLSLDATTLSILEKARYQINRITCSAMGRFRGNESIPTDPIARAMLPFVDSDSAVVGTWALAFLQVSIQRTSVTNSSLISDLIPALLESIGRLHGRISQMAESPPANSPLEARWIRVSWLLFDCIVLDSGQEPMFDWDTETFDITRRNAIASDGDDNGSHDLSSFPALCQATRVIEANDQSTSDGFFCLLLDLLFFLPMHPVPGDNTTVLSRLGMHRMEHRNDLVPASIDEQEENVVFVPIAEEHEGGMQLQQRPVRPRRRREWSKSNKAYLRYMKLVTLELAIWPPRRGFFQGVDNDRALLLSIFVANYESMHGRIAMSYLKEWKHKNSFVPLPVVASILVLMIGEAEASEVLDEFETKQGIKLPERLLGAKSKNKAICRPSMPWIVTSSAANALMEILIDLRDSTGMMNTSTNVDDEKHAILVIELSLKLSEMDDNRYTFLAIRLVSIFCNHIQQTTTILASNILGIVTKVLALLVDFGAGDESRTRTERGDRIPLGAPVPFSNRNDLNQLLQNHRESLKRERMKRDDALRAREDAYTLIPRLSSHVFERAETSPFRLPNLLLQCAVYEDRSLEHHAIEALDSMQAAYKQKLDKDGSLFGKGHEHYGMPLQQQATSLLPALLEAVCSGSVCVRTNAVRWIRRVLLAMDSEAASYLAAHLVRDDNRGIAVLAREILGITAANTLAVDVPGKMAVSFLNLAHSDGWATVRKEVEQRSRELARRLQMASCEKSAVLLLHNEFSVSKAESEYLNDRLSCLDRCGLVSENNFDAKEGGPKTIGCGICYDDVETEQTYSLPCGHAFCKPCWVSYARTGSDKALQGYVLDLRCPQHGCGVRVLPSDLRQLEPRLAPEWKDALLRRFVEEDPLHRYCPGPDCGCVARAPEPRPAVSTTRASLRVTCQSCATSFCFGCGRNDHAPASCEDMEKWSSIEGSSRYWIKNNSKPCPGCGVPIEKTTGCNHMRCTRCQTEFCWLCLSPLHSYLEAHVCSRYEASGAADDGFEKRALFAVTRYQAHGAAAGFAGNQMRNFDPERFLETFWFLEECDDPAATMARALEALVAGREFLKHSHVRMLFRNDGESARLQEDHHACLEVVVERLSRLTEINLHDHYARRGRTGIRLHVRKLAFYAVCVARYTERIARLESGTPVSDESSGVEVAGTTLSSKPSAHIASRMAEEATPGHQKATIPHLVLLEWWIRSAGIRSRRTSRSREDRSSMSLWMAGRPRSRALRTASPSPSRPETPDSQNSNRLAPCRGEKSTTPSFWSWRIAPHGPHVDVHLADALAGIDEVLDGTEVPPCTTGVSPPLVVGPDLRPDVLHRVDDPAVGGHVCDADQGDRRRVQADGVFSVLPAGLVGKGAVQHGVEGVQVDPPGAPPARTHRRRKGQNHPAVPVVPGPLARRHEVGGVLGLAHQDHPLGSIGGGPPLQLVALDHGVKGPGPAHRGGLDQGDAPWFRADQLRDTPVDILQPPGVPGGVLGRIAPVLLLPPEVGAHRVQDALRGGGGPGVVQVDDLPEGGIFRGVLPASASGGRQPQLGREGIWEGESRHSRRRLVPCCSRWEPTVRATVGKARNETMGRKRPPAEREAGYRREHRGTGRQEASVLVPGNQHAPWECRVSGNVAAVNAVRKATTGGCICVLSCVPLEGSPGIERHPLESTRCNSKREKIVVAHGTFDCHHRGERRFLRRCRGTC</sequence>
<feature type="domain" description="RING-type" evidence="14">
    <location>
        <begin position="856"/>
        <end position="906"/>
    </location>
</feature>
<evidence type="ECO:0000256" key="8">
    <source>
        <dbReference type="ARBA" id="ARBA00022786"/>
    </source>
</evidence>
<dbReference type="Gene3D" id="1.20.120.1750">
    <property type="match status" value="1"/>
</dbReference>
<reference evidence="16 17" key="1">
    <citation type="submission" date="2019-01" db="EMBL/GenBank/DDBJ databases">
        <authorList>
            <person name="Ferrante I. M."/>
        </authorList>
    </citation>
    <scope>NUCLEOTIDE SEQUENCE [LARGE SCALE GENOMIC DNA]</scope>
    <source>
        <strain evidence="16 17">B856</strain>
    </source>
</reference>
<dbReference type="InterPro" id="IPR047548">
    <property type="entry name" value="Rcat_RBR_RNF14"/>
</dbReference>
<gene>
    <name evidence="16" type="ORF">PSNMU_V1.4_AUG-EV-PASAV3_0043890</name>
</gene>
<evidence type="ECO:0000313" key="16">
    <source>
        <dbReference type="EMBL" id="VEU37585.1"/>
    </source>
</evidence>
<dbReference type="PANTHER" id="PTHR11685">
    <property type="entry name" value="RBR FAMILY RING FINGER AND IBR DOMAIN-CONTAINING"/>
    <property type="match status" value="1"/>
</dbReference>
<dbReference type="InterPro" id="IPR018957">
    <property type="entry name" value="Znf_C3HC4_RING-type"/>
</dbReference>
<evidence type="ECO:0000256" key="7">
    <source>
        <dbReference type="ARBA" id="ARBA00022771"/>
    </source>
</evidence>
<keyword evidence="8" id="KW-0833">Ubl conjugation pathway</keyword>
<dbReference type="Gene3D" id="3.30.40.10">
    <property type="entry name" value="Zinc/RING finger domain, C3HC4 (zinc finger)"/>
    <property type="match status" value="1"/>
</dbReference>
<keyword evidence="17" id="KW-1185">Reference proteome</keyword>
<dbReference type="Pfam" id="PF00097">
    <property type="entry name" value="zf-C3HC4"/>
    <property type="match status" value="1"/>
</dbReference>
<feature type="region of interest" description="Disordered" evidence="13">
    <location>
        <begin position="1280"/>
        <end position="1331"/>
    </location>
</feature>
<evidence type="ECO:0000256" key="13">
    <source>
        <dbReference type="SAM" id="MobiDB-lite"/>
    </source>
</evidence>
<organism evidence="16 17">
    <name type="scientific">Pseudo-nitzschia multistriata</name>
    <dbReference type="NCBI Taxonomy" id="183589"/>
    <lineage>
        <taxon>Eukaryota</taxon>
        <taxon>Sar</taxon>
        <taxon>Stramenopiles</taxon>
        <taxon>Ochrophyta</taxon>
        <taxon>Bacillariophyta</taxon>
        <taxon>Bacillariophyceae</taxon>
        <taxon>Bacillariophycidae</taxon>
        <taxon>Bacillariales</taxon>
        <taxon>Bacillariaceae</taxon>
        <taxon>Pseudo-nitzschia</taxon>
    </lineage>
</organism>
<evidence type="ECO:0000256" key="3">
    <source>
        <dbReference type="ARBA" id="ARBA00012251"/>
    </source>
</evidence>
<feature type="region of interest" description="Disordered" evidence="13">
    <location>
        <begin position="1648"/>
        <end position="1675"/>
    </location>
</feature>
<feature type="region of interest" description="Disordered" evidence="13">
    <location>
        <begin position="1220"/>
        <end position="1241"/>
    </location>
</feature>
<dbReference type="InterPro" id="IPR031127">
    <property type="entry name" value="E3_UB_ligase_RBR"/>
</dbReference>
<dbReference type="GO" id="GO:0008270">
    <property type="term" value="F:zinc ion binding"/>
    <property type="evidence" value="ECO:0007669"/>
    <property type="project" value="UniProtKB-KW"/>
</dbReference>
<dbReference type="PROSITE" id="PS50089">
    <property type="entry name" value="ZF_RING_2"/>
    <property type="match status" value="1"/>
</dbReference>
<evidence type="ECO:0000256" key="9">
    <source>
        <dbReference type="ARBA" id="ARBA00022833"/>
    </source>
</evidence>
<dbReference type="InterPro" id="IPR001841">
    <property type="entry name" value="Znf_RING"/>
</dbReference>
<dbReference type="Pfam" id="PF01485">
    <property type="entry name" value="IBR"/>
    <property type="match status" value="1"/>
</dbReference>
<evidence type="ECO:0000256" key="10">
    <source>
        <dbReference type="ARBA" id="ARBA00044508"/>
    </source>
</evidence>
<dbReference type="CDD" id="cd16773">
    <property type="entry name" value="RING-HC_RBR_TRIAD1"/>
    <property type="match status" value="1"/>
</dbReference>
<evidence type="ECO:0000256" key="11">
    <source>
        <dbReference type="PROSITE-ProRule" id="PRU00175"/>
    </source>
</evidence>
<dbReference type="CDD" id="cd20354">
    <property type="entry name" value="Rcat_RBR_RNF14"/>
    <property type="match status" value="1"/>
</dbReference>
<keyword evidence="5" id="KW-0479">Metal-binding</keyword>
<dbReference type="GO" id="GO:0016567">
    <property type="term" value="P:protein ubiquitination"/>
    <property type="evidence" value="ECO:0007669"/>
    <property type="project" value="InterPro"/>
</dbReference>
<keyword evidence="9" id="KW-0862">Zinc</keyword>
<dbReference type="InterPro" id="IPR002867">
    <property type="entry name" value="IBR_dom"/>
</dbReference>
<evidence type="ECO:0000313" key="17">
    <source>
        <dbReference type="Proteomes" id="UP000291116"/>
    </source>
</evidence>
<evidence type="ECO:0000256" key="12">
    <source>
        <dbReference type="SAM" id="Coils"/>
    </source>
</evidence>
<dbReference type="Pfam" id="PF22191">
    <property type="entry name" value="IBR_1"/>
    <property type="match status" value="1"/>
</dbReference>
<dbReference type="OrthoDB" id="205060at2759"/>
<keyword evidence="4" id="KW-0808">Transferase</keyword>
<accession>A0A448Z6C4</accession>
<dbReference type="InterPro" id="IPR044066">
    <property type="entry name" value="TRIAD_supradom"/>
</dbReference>
<dbReference type="SUPFAM" id="SSF57850">
    <property type="entry name" value="RING/U-box"/>
    <property type="match status" value="3"/>
</dbReference>
<comment type="similarity">
    <text evidence="10">Belongs to the RBR family. RNF14 subfamily.</text>
</comment>
<evidence type="ECO:0000256" key="2">
    <source>
        <dbReference type="ARBA" id="ARBA00004906"/>
    </source>
</evidence>
<keyword evidence="7 11" id="KW-0863">Zinc-finger</keyword>
<feature type="coiled-coil region" evidence="12">
    <location>
        <begin position="582"/>
        <end position="609"/>
    </location>
</feature>
<evidence type="ECO:0000256" key="6">
    <source>
        <dbReference type="ARBA" id="ARBA00022737"/>
    </source>
</evidence>
<proteinExistence type="inferred from homology"/>
<evidence type="ECO:0000259" key="15">
    <source>
        <dbReference type="PROSITE" id="PS51873"/>
    </source>
</evidence>
<feature type="region of interest" description="Disordered" evidence="13">
    <location>
        <begin position="1439"/>
        <end position="1471"/>
    </location>
</feature>
<comment type="catalytic activity">
    <reaction evidence="1">
        <text>[E2 ubiquitin-conjugating enzyme]-S-ubiquitinyl-L-cysteine + [acceptor protein]-L-lysine = [E2 ubiquitin-conjugating enzyme]-L-cysteine + [acceptor protein]-N(6)-ubiquitinyl-L-lysine.</text>
        <dbReference type="EC" id="2.3.2.31"/>
    </reaction>
</comment>
<dbReference type="PROSITE" id="PS51873">
    <property type="entry name" value="TRIAD"/>
    <property type="match status" value="1"/>
</dbReference>
<dbReference type="SMART" id="SM00184">
    <property type="entry name" value="RING"/>
    <property type="match status" value="1"/>
</dbReference>
<evidence type="ECO:0000256" key="1">
    <source>
        <dbReference type="ARBA" id="ARBA00001798"/>
    </source>
</evidence>
<dbReference type="EMBL" id="CAACVS010000133">
    <property type="protein sequence ID" value="VEU37585.1"/>
    <property type="molecule type" value="Genomic_DNA"/>
</dbReference>
<evidence type="ECO:0000256" key="5">
    <source>
        <dbReference type="ARBA" id="ARBA00022723"/>
    </source>
</evidence>
<feature type="domain" description="RING-type" evidence="15">
    <location>
        <begin position="852"/>
        <end position="1066"/>
    </location>
</feature>
<dbReference type="EC" id="2.3.2.31" evidence="3"/>
<feature type="compositionally biased region" description="Basic and acidic residues" evidence="13">
    <location>
        <begin position="1648"/>
        <end position="1670"/>
    </location>
</feature>
<protein>
    <recommendedName>
        <fullName evidence="3">RBR-type E3 ubiquitin transferase</fullName>
        <ecNumber evidence="3">2.3.2.31</ecNumber>
    </recommendedName>
</protein>
<keyword evidence="6" id="KW-0677">Repeat</keyword>
<name>A0A448Z6C4_9STRA</name>
<keyword evidence="12" id="KW-0175">Coiled coil</keyword>
<evidence type="ECO:0000256" key="4">
    <source>
        <dbReference type="ARBA" id="ARBA00022679"/>
    </source>
</evidence>
<comment type="pathway">
    <text evidence="2">Protein modification; protein ubiquitination.</text>
</comment>
<dbReference type="GO" id="GO:0061630">
    <property type="term" value="F:ubiquitin protein ligase activity"/>
    <property type="evidence" value="ECO:0007669"/>
    <property type="project" value="UniProtKB-EC"/>
</dbReference>
<dbReference type="SMART" id="SM00647">
    <property type="entry name" value="IBR"/>
    <property type="match status" value="2"/>
</dbReference>
<dbReference type="Proteomes" id="UP000291116">
    <property type="component" value="Unassembled WGS sequence"/>
</dbReference>